<reference evidence="1" key="2">
    <citation type="submission" date="2023-04" db="EMBL/GenBank/DDBJ databases">
        <authorList>
            <person name="Bruccoleri R.E."/>
            <person name="Oakeley E.J."/>
            <person name="Faust A.-M."/>
            <person name="Dessus-Babus S."/>
            <person name="Altorfer M."/>
            <person name="Burckhardt D."/>
            <person name="Oertli M."/>
            <person name="Naumann U."/>
            <person name="Petersen F."/>
            <person name="Wong J."/>
        </authorList>
    </citation>
    <scope>NUCLEOTIDE SEQUENCE</scope>
    <source>
        <strain evidence="1">GSM-AAB239-AS_SAM_17_03QT</strain>
        <tissue evidence="1">Leaf</tissue>
    </source>
</reference>
<dbReference type="EMBL" id="JANAVB010008919">
    <property type="protein sequence ID" value="KAJ6841037.1"/>
    <property type="molecule type" value="Genomic_DNA"/>
</dbReference>
<name>A0AAX6HK66_IRIPA</name>
<dbReference type="GO" id="GO:0016020">
    <property type="term" value="C:membrane"/>
    <property type="evidence" value="ECO:0007669"/>
    <property type="project" value="InterPro"/>
</dbReference>
<sequence>MRAQRRKIVIWEMFQANVHFPLFLDRIDKMVFLSSFVFSNMMNRIFRNWVRENPEFQIADFEKKNTKKGGKNKEKEEKNKRITTSETWDTFIFTQIIRGSMLVTQSFLRKYIILPSLIIAKNVGRMLLFQFPEWYEDLKEWNREVHIFCTYNGVQLSEIKFPQNWLTSGISHCRTYSNSNPTRIVGITIRINR</sequence>
<evidence type="ECO:0000313" key="1">
    <source>
        <dbReference type="EMBL" id="KAJ6841037.1"/>
    </source>
</evidence>
<protein>
    <recommendedName>
        <fullName evidence="3">Translocon at the inner envelope membrane of chloroplasts 214</fullName>
    </recommendedName>
</protein>
<comment type="caution">
    <text evidence="1">The sequence shown here is derived from an EMBL/GenBank/DDBJ whole genome shotgun (WGS) entry which is preliminary data.</text>
</comment>
<dbReference type="PANTHER" id="PTHR33163:SF40">
    <property type="entry name" value="PROTEIN TIC 214"/>
    <property type="match status" value="1"/>
</dbReference>
<organism evidence="1 2">
    <name type="scientific">Iris pallida</name>
    <name type="common">Sweet iris</name>
    <dbReference type="NCBI Taxonomy" id="29817"/>
    <lineage>
        <taxon>Eukaryota</taxon>
        <taxon>Viridiplantae</taxon>
        <taxon>Streptophyta</taxon>
        <taxon>Embryophyta</taxon>
        <taxon>Tracheophyta</taxon>
        <taxon>Spermatophyta</taxon>
        <taxon>Magnoliopsida</taxon>
        <taxon>Liliopsida</taxon>
        <taxon>Asparagales</taxon>
        <taxon>Iridaceae</taxon>
        <taxon>Iridoideae</taxon>
        <taxon>Irideae</taxon>
        <taxon>Iris</taxon>
    </lineage>
</organism>
<proteinExistence type="predicted"/>
<gene>
    <name evidence="1" type="ORF">M6B38_308905</name>
</gene>
<evidence type="ECO:0000313" key="2">
    <source>
        <dbReference type="Proteomes" id="UP001140949"/>
    </source>
</evidence>
<reference evidence="1" key="1">
    <citation type="journal article" date="2023" name="GigaByte">
        <title>Genome assembly of the bearded iris, Iris pallida Lam.</title>
        <authorList>
            <person name="Bruccoleri R.E."/>
            <person name="Oakeley E.J."/>
            <person name="Faust A.M.E."/>
            <person name="Altorfer M."/>
            <person name="Dessus-Babus S."/>
            <person name="Burckhardt D."/>
            <person name="Oertli M."/>
            <person name="Naumann U."/>
            <person name="Petersen F."/>
            <person name="Wong J."/>
        </authorList>
    </citation>
    <scope>NUCLEOTIDE SEQUENCE</scope>
    <source>
        <strain evidence="1">GSM-AAB239-AS_SAM_17_03QT</strain>
    </source>
</reference>
<evidence type="ECO:0008006" key="3">
    <source>
        <dbReference type="Google" id="ProtNLM"/>
    </source>
</evidence>
<dbReference type="AlphaFoldDB" id="A0AAX6HK66"/>
<dbReference type="InterPro" id="IPR008896">
    <property type="entry name" value="TIC214"/>
</dbReference>
<dbReference type="Proteomes" id="UP001140949">
    <property type="component" value="Unassembled WGS sequence"/>
</dbReference>
<keyword evidence="2" id="KW-1185">Reference proteome</keyword>
<dbReference type="PANTHER" id="PTHR33163">
    <property type="entry name" value="PROTEIN TIC 214-RELATED"/>
    <property type="match status" value="1"/>
</dbReference>
<dbReference type="Pfam" id="PF05758">
    <property type="entry name" value="Ycf1"/>
    <property type="match status" value="1"/>
</dbReference>
<accession>A0AAX6HK66</accession>